<organism evidence="3 4">
    <name type="scientific">Alligator mississippiensis</name>
    <name type="common">American alligator</name>
    <dbReference type="NCBI Taxonomy" id="8496"/>
    <lineage>
        <taxon>Eukaryota</taxon>
        <taxon>Metazoa</taxon>
        <taxon>Chordata</taxon>
        <taxon>Craniata</taxon>
        <taxon>Vertebrata</taxon>
        <taxon>Euteleostomi</taxon>
        <taxon>Archelosauria</taxon>
        <taxon>Archosauria</taxon>
        <taxon>Crocodylia</taxon>
        <taxon>Alligatoridae</taxon>
        <taxon>Alligatorinae</taxon>
        <taxon>Alligator</taxon>
    </lineage>
</organism>
<dbReference type="SUPFAM" id="SSF55394">
    <property type="entry name" value="Bactericidal permeability-increasing protein, BPI"/>
    <property type="match status" value="2"/>
</dbReference>
<proteinExistence type="predicted"/>
<dbReference type="InterPro" id="IPR017943">
    <property type="entry name" value="Bactericidal_perm-incr_a/b_dom"/>
</dbReference>
<dbReference type="Pfam" id="PF02886">
    <property type="entry name" value="LBP_BPI_CETP_C"/>
    <property type="match status" value="1"/>
</dbReference>
<protein>
    <recommendedName>
        <fullName evidence="2">Lipid-binding serum glycoprotein C-terminal domain-containing protein</fullName>
    </recommendedName>
</protein>
<sequence>MLKLWCLFIILVCGIRGTAGLPGRSGNEEDTFGGDKAVAGLPSTNASQTRGVMRATRNIDSSPDYPAVYSTVIASIRDTAFNDYLQYLLADVIKDILLLNIMKLLPKTVTDVNELLKGRDDPNINLTGDLKNHGAQLSILSLIQSITHLLIVKIYIMTTTMSFSPGNKIHLSLPVELNVEGKSTVVGILDSSVKIRIDIVSKPLWDASKDQIFIIEDSKIIIKDIQLEKQKSTTDPAEQEIRAALWTIMIDVINQCIRLVADILNTSFLSTMVSAVLVGTFGSIQYNLLGSPYVTDRYFEIPYQASFQAFLPGAPSSSVPFSVTPLLSANFQLALTKDFISNGIAVLTGAASVNVTNQGGNQLMTLNPADLIPELSELFRTSKPLVVKIKGMNSPLVSLEKQSPKVQQTLSIKILAPRQLVLHVEVAVVSGIQFSLVDGKLLIFLSQNSFNIVQNKSPIGSINAQTFHRWIKDLLQDRFLPAMNDMLSAGIILPSVLNTQWSKVSTAVYQGGLVISM</sequence>
<evidence type="ECO:0000259" key="2">
    <source>
        <dbReference type="SMART" id="SM00329"/>
    </source>
</evidence>
<evidence type="ECO:0000313" key="4">
    <source>
        <dbReference type="Proteomes" id="UP000050525"/>
    </source>
</evidence>
<feature type="chain" id="PRO_5007586714" description="Lipid-binding serum glycoprotein C-terminal domain-containing protein" evidence="1">
    <location>
        <begin position="21"/>
        <end position="517"/>
    </location>
</feature>
<evidence type="ECO:0000313" key="3">
    <source>
        <dbReference type="EMBL" id="KYO44609.1"/>
    </source>
</evidence>
<comment type="caution">
    <text evidence="3">The sequence shown here is derived from an EMBL/GenBank/DDBJ whole genome shotgun (WGS) entry which is preliminary data.</text>
</comment>
<gene>
    <name evidence="3" type="ORF">Y1Q_0004691</name>
</gene>
<dbReference type="AlphaFoldDB" id="A0A151P6S7"/>
<feature type="domain" description="Lipid-binding serum glycoprotein C-terminal" evidence="2">
    <location>
        <begin position="325"/>
        <end position="517"/>
    </location>
</feature>
<keyword evidence="1" id="KW-0732">Signal</keyword>
<dbReference type="InterPro" id="IPR051660">
    <property type="entry name" value="BPI_fold-BPI/LBP"/>
</dbReference>
<name>A0A151P6S7_ALLMI</name>
<dbReference type="InterPro" id="IPR001124">
    <property type="entry name" value="Lipid-bd_serum_glycop_C"/>
</dbReference>
<dbReference type="GO" id="GO:0008289">
    <property type="term" value="F:lipid binding"/>
    <property type="evidence" value="ECO:0007669"/>
    <property type="project" value="InterPro"/>
</dbReference>
<reference evidence="3 4" key="1">
    <citation type="journal article" date="2012" name="Genome Biol.">
        <title>Sequencing three crocodilian genomes to illuminate the evolution of archosaurs and amniotes.</title>
        <authorList>
            <person name="St John J.A."/>
            <person name="Braun E.L."/>
            <person name="Isberg S.R."/>
            <person name="Miles L.G."/>
            <person name="Chong A.Y."/>
            <person name="Gongora J."/>
            <person name="Dalzell P."/>
            <person name="Moran C."/>
            <person name="Bed'hom B."/>
            <person name="Abzhanov A."/>
            <person name="Burgess S.C."/>
            <person name="Cooksey A.M."/>
            <person name="Castoe T.A."/>
            <person name="Crawford N.G."/>
            <person name="Densmore L.D."/>
            <person name="Drew J.C."/>
            <person name="Edwards S.V."/>
            <person name="Faircloth B.C."/>
            <person name="Fujita M.K."/>
            <person name="Greenwold M.J."/>
            <person name="Hoffmann F.G."/>
            <person name="Howard J.M."/>
            <person name="Iguchi T."/>
            <person name="Janes D.E."/>
            <person name="Khan S.Y."/>
            <person name="Kohno S."/>
            <person name="de Koning A.J."/>
            <person name="Lance S.L."/>
            <person name="McCarthy F.M."/>
            <person name="McCormack J.E."/>
            <person name="Merchant M.E."/>
            <person name="Peterson D.G."/>
            <person name="Pollock D.D."/>
            <person name="Pourmand N."/>
            <person name="Raney B.J."/>
            <person name="Roessler K.A."/>
            <person name="Sanford J.R."/>
            <person name="Sawyer R.H."/>
            <person name="Schmidt C.J."/>
            <person name="Triplett E.W."/>
            <person name="Tuberville T.D."/>
            <person name="Venegas-Anaya M."/>
            <person name="Howard J.T."/>
            <person name="Jarvis E.D."/>
            <person name="Guillette L.J.Jr."/>
            <person name="Glenn T.C."/>
            <person name="Green R.E."/>
            <person name="Ray D.A."/>
        </authorList>
    </citation>
    <scope>NUCLEOTIDE SEQUENCE [LARGE SCALE GENOMIC DNA]</scope>
    <source>
        <strain evidence="3">KSC_2009_1</strain>
    </source>
</reference>
<dbReference type="EMBL" id="AKHW03000701">
    <property type="protein sequence ID" value="KYO44609.1"/>
    <property type="molecule type" value="Genomic_DNA"/>
</dbReference>
<dbReference type="SMART" id="SM00329">
    <property type="entry name" value="BPI2"/>
    <property type="match status" value="1"/>
</dbReference>
<dbReference type="Gene3D" id="3.15.20.10">
    <property type="entry name" value="Bactericidal permeability-increasing protein, domain 2"/>
    <property type="match status" value="1"/>
</dbReference>
<dbReference type="Proteomes" id="UP000050525">
    <property type="component" value="Unassembled WGS sequence"/>
</dbReference>
<evidence type="ECO:0000256" key="1">
    <source>
        <dbReference type="SAM" id="SignalP"/>
    </source>
</evidence>
<dbReference type="PANTHER" id="PTHR46019:SF4">
    <property type="entry name" value="BPI FOLD-CONTAINING FAMILY B MEMBER 4"/>
    <property type="match status" value="1"/>
</dbReference>
<keyword evidence="4" id="KW-1185">Reference proteome</keyword>
<dbReference type="PANTHER" id="PTHR46019">
    <property type="entry name" value="BPI FOLD-CONTAINING FAMILY B MEMBER 4-RELATED"/>
    <property type="match status" value="1"/>
</dbReference>
<accession>A0A151P6S7</accession>
<feature type="signal peptide" evidence="1">
    <location>
        <begin position="1"/>
        <end position="20"/>
    </location>
</feature>